<proteinExistence type="predicted"/>
<reference evidence="1 2" key="1">
    <citation type="submission" date="2019-05" db="EMBL/GenBank/DDBJ databases">
        <authorList>
            <person name="Hariharan J."/>
            <person name="Choudoir M.J."/>
            <person name="Diebold P."/>
            <person name="Panke-Buisse K."/>
            <person name="Buckley D.H."/>
        </authorList>
    </citation>
    <scope>NUCLEOTIDE SEQUENCE [LARGE SCALE GENOMIC DNA]</scope>
    <source>
        <strain evidence="1 2">SUN51</strain>
    </source>
</reference>
<dbReference type="AlphaFoldDB" id="A0A5B0AL13"/>
<organism evidence="1 2">
    <name type="scientific">Streptomyces apricus</name>
    <dbReference type="NCBI Taxonomy" id="1828112"/>
    <lineage>
        <taxon>Bacteria</taxon>
        <taxon>Bacillati</taxon>
        <taxon>Actinomycetota</taxon>
        <taxon>Actinomycetes</taxon>
        <taxon>Kitasatosporales</taxon>
        <taxon>Streptomycetaceae</taxon>
        <taxon>Streptomyces</taxon>
    </lineage>
</organism>
<name>A0A5B0AL13_9ACTN</name>
<comment type="caution">
    <text evidence="1">The sequence shown here is derived from an EMBL/GenBank/DDBJ whole genome shotgun (WGS) entry which is preliminary data.</text>
</comment>
<protein>
    <recommendedName>
        <fullName evidence="3">Immunity protein 50</fullName>
    </recommendedName>
</protein>
<dbReference type="OrthoDB" id="2867502at2"/>
<accession>A0A5B0AL13</accession>
<evidence type="ECO:0000313" key="1">
    <source>
        <dbReference type="EMBL" id="KAA0930467.1"/>
    </source>
</evidence>
<dbReference type="Pfam" id="PF15594">
    <property type="entry name" value="Imm50"/>
    <property type="match status" value="1"/>
</dbReference>
<evidence type="ECO:0000313" key="2">
    <source>
        <dbReference type="Proteomes" id="UP000324965"/>
    </source>
</evidence>
<evidence type="ECO:0008006" key="3">
    <source>
        <dbReference type="Google" id="ProtNLM"/>
    </source>
</evidence>
<gene>
    <name evidence="1" type="ORF">FGF04_28255</name>
</gene>
<dbReference type="InterPro" id="IPR028957">
    <property type="entry name" value="Imm50"/>
</dbReference>
<sequence length="129" mass="14499">MSWTALLDNPQVIDSIYRGSPPRLEGVNIHEVVLSREGPSLRVRFDLQEYPAQAPRKWQLQGFNTVQVQLHFGGLRSVEIDGFSVQPVGDIDISKDGMVEVVISSRETRIRAVADNVYVEKMNAYMDGP</sequence>
<dbReference type="EMBL" id="VDFC01000047">
    <property type="protein sequence ID" value="KAA0930467.1"/>
    <property type="molecule type" value="Genomic_DNA"/>
</dbReference>
<dbReference type="Proteomes" id="UP000324965">
    <property type="component" value="Unassembled WGS sequence"/>
</dbReference>
<keyword evidence="2" id="KW-1185">Reference proteome</keyword>